<evidence type="ECO:0000313" key="4">
    <source>
        <dbReference type="Proteomes" id="UP000569092"/>
    </source>
</evidence>
<feature type="domain" description="Lipocalin-like" evidence="2">
    <location>
        <begin position="39"/>
        <end position="142"/>
    </location>
</feature>
<dbReference type="EMBL" id="JACHDZ010000002">
    <property type="protein sequence ID" value="MBB5343313.1"/>
    <property type="molecule type" value="Genomic_DNA"/>
</dbReference>
<dbReference type="InterPro" id="IPR024311">
    <property type="entry name" value="Lipocalin-like"/>
</dbReference>
<feature type="signal peptide" evidence="1">
    <location>
        <begin position="1"/>
        <end position="28"/>
    </location>
</feature>
<gene>
    <name evidence="3" type="ORF">HDF10_001288</name>
</gene>
<sequence>MSGARRRMGGCGILLVAMVLGLSAPAQTAKKNSAREKLIGAWHLVHIDAPGPDGKPAVPQPKGMLIYTSDGHMSVQLMYPQSTNTLSNEYVLSGYEASFGGYDVDDATHTVTHHVQGSITRDLLVGKDLPRKFEFTADGHLLIRSTRPDEHWSVMWAHY</sequence>
<dbReference type="Gene3D" id="2.40.128.490">
    <property type="entry name" value="Uncharacterised protein PF14869, DUF4488"/>
    <property type="match status" value="1"/>
</dbReference>
<evidence type="ECO:0000313" key="3">
    <source>
        <dbReference type="EMBL" id="MBB5343313.1"/>
    </source>
</evidence>
<proteinExistence type="predicted"/>
<name>A0A7W8J604_9BACT</name>
<protein>
    <recommendedName>
        <fullName evidence="2">Lipocalin-like domain-containing protein</fullName>
    </recommendedName>
</protein>
<comment type="caution">
    <text evidence="3">The sequence shown here is derived from an EMBL/GenBank/DDBJ whole genome shotgun (WGS) entry which is preliminary data.</text>
</comment>
<feature type="chain" id="PRO_5030551410" description="Lipocalin-like domain-containing protein" evidence="1">
    <location>
        <begin position="29"/>
        <end position="159"/>
    </location>
</feature>
<dbReference type="Proteomes" id="UP000569092">
    <property type="component" value="Unassembled WGS sequence"/>
</dbReference>
<evidence type="ECO:0000256" key="1">
    <source>
        <dbReference type="SAM" id="SignalP"/>
    </source>
</evidence>
<evidence type="ECO:0000259" key="2">
    <source>
        <dbReference type="Pfam" id="PF13924"/>
    </source>
</evidence>
<reference evidence="3 4" key="1">
    <citation type="submission" date="2020-08" db="EMBL/GenBank/DDBJ databases">
        <title>Genomic Encyclopedia of Type Strains, Phase IV (KMG-V): Genome sequencing to study the core and pangenomes of soil and plant-associated prokaryotes.</title>
        <authorList>
            <person name="Whitman W."/>
        </authorList>
    </citation>
    <scope>NUCLEOTIDE SEQUENCE [LARGE SCALE GENOMIC DNA]</scope>
    <source>
        <strain evidence="3 4">M8US30</strain>
    </source>
</reference>
<dbReference type="AlphaFoldDB" id="A0A7W8J604"/>
<keyword evidence="1" id="KW-0732">Signal</keyword>
<accession>A0A7W8J604</accession>
<organism evidence="3 4">
    <name type="scientific">Tunturiibacter lichenicola</name>
    <dbReference type="NCBI Taxonomy" id="2051959"/>
    <lineage>
        <taxon>Bacteria</taxon>
        <taxon>Pseudomonadati</taxon>
        <taxon>Acidobacteriota</taxon>
        <taxon>Terriglobia</taxon>
        <taxon>Terriglobales</taxon>
        <taxon>Acidobacteriaceae</taxon>
        <taxon>Tunturiibacter</taxon>
    </lineage>
</organism>
<dbReference type="Pfam" id="PF13924">
    <property type="entry name" value="Lipocalin_5"/>
    <property type="match status" value="1"/>
</dbReference>